<name>A0A846RXI4_9MICC</name>
<dbReference type="InterPro" id="IPR004379">
    <property type="entry name" value="UDP-GALP_mutase"/>
</dbReference>
<dbReference type="Pfam" id="PF13450">
    <property type="entry name" value="NAD_binding_8"/>
    <property type="match status" value="1"/>
</dbReference>
<comment type="similarity">
    <text evidence="2">Belongs to the UDP-galactopyranose/dTDP-fucopyranose mutase family.</text>
</comment>
<dbReference type="FunFam" id="3.40.50.720:FF:000422">
    <property type="entry name" value="UDP-galactopyranose mutase"/>
    <property type="match status" value="1"/>
</dbReference>
<evidence type="ECO:0000259" key="6">
    <source>
        <dbReference type="Pfam" id="PF03275"/>
    </source>
</evidence>
<evidence type="ECO:0000313" key="7">
    <source>
        <dbReference type="EMBL" id="NJC22921.1"/>
    </source>
</evidence>
<gene>
    <name evidence="7" type="ORF">BJ994_001997</name>
</gene>
<evidence type="ECO:0000256" key="2">
    <source>
        <dbReference type="ARBA" id="ARBA00009321"/>
    </source>
</evidence>
<dbReference type="Pfam" id="PF03275">
    <property type="entry name" value="GLF"/>
    <property type="match status" value="1"/>
</dbReference>
<evidence type="ECO:0000256" key="4">
    <source>
        <dbReference type="ARBA" id="ARBA00022827"/>
    </source>
</evidence>
<proteinExistence type="inferred from homology"/>
<dbReference type="SUPFAM" id="SSF54373">
    <property type="entry name" value="FAD-linked reductases, C-terminal domain"/>
    <property type="match status" value="1"/>
</dbReference>
<keyword evidence="3" id="KW-0285">Flavoprotein</keyword>
<dbReference type="SUPFAM" id="SSF51971">
    <property type="entry name" value="Nucleotide-binding domain"/>
    <property type="match status" value="1"/>
</dbReference>
<organism evidence="7 8">
    <name type="scientific">Arthrobacter pigmenti</name>
    <dbReference type="NCBI Taxonomy" id="271432"/>
    <lineage>
        <taxon>Bacteria</taxon>
        <taxon>Bacillati</taxon>
        <taxon>Actinomycetota</taxon>
        <taxon>Actinomycetes</taxon>
        <taxon>Micrococcales</taxon>
        <taxon>Micrococcaceae</taxon>
        <taxon>Arthrobacter</taxon>
    </lineage>
</organism>
<comment type="cofactor">
    <cofactor evidence="1">
        <name>FAD</name>
        <dbReference type="ChEBI" id="CHEBI:57692"/>
    </cofactor>
</comment>
<dbReference type="PANTHER" id="PTHR21197">
    <property type="entry name" value="UDP-GALACTOPYRANOSE MUTASE"/>
    <property type="match status" value="1"/>
</dbReference>
<evidence type="ECO:0000256" key="1">
    <source>
        <dbReference type="ARBA" id="ARBA00001974"/>
    </source>
</evidence>
<dbReference type="Gene3D" id="3.40.50.720">
    <property type="entry name" value="NAD(P)-binding Rossmann-like Domain"/>
    <property type="match status" value="3"/>
</dbReference>
<reference evidence="7 8" key="1">
    <citation type="submission" date="2020-03" db="EMBL/GenBank/DDBJ databases">
        <title>Sequencing the genomes of 1000 actinobacteria strains.</title>
        <authorList>
            <person name="Klenk H.-P."/>
        </authorList>
    </citation>
    <scope>NUCLEOTIDE SEQUENCE [LARGE SCALE GENOMIC DNA]</scope>
    <source>
        <strain evidence="7 8">DSM 16403</strain>
    </source>
</reference>
<dbReference type="GO" id="GO:0005829">
    <property type="term" value="C:cytosol"/>
    <property type="evidence" value="ECO:0007669"/>
    <property type="project" value="TreeGrafter"/>
</dbReference>
<dbReference type="EC" id="5.4.99.9" evidence="7"/>
<dbReference type="FunFam" id="3.40.50.720:FF:000354">
    <property type="entry name" value="UDP-galactopyranose mutase"/>
    <property type="match status" value="1"/>
</dbReference>
<evidence type="ECO:0000256" key="3">
    <source>
        <dbReference type="ARBA" id="ARBA00022630"/>
    </source>
</evidence>
<keyword evidence="4" id="KW-0274">FAD</keyword>
<dbReference type="AlphaFoldDB" id="A0A846RXI4"/>
<dbReference type="EMBL" id="JAATJL010000001">
    <property type="protein sequence ID" value="NJC22921.1"/>
    <property type="molecule type" value="Genomic_DNA"/>
</dbReference>
<comment type="caution">
    <text evidence="7">The sequence shown here is derived from an EMBL/GenBank/DDBJ whole genome shotgun (WGS) entry which is preliminary data.</text>
</comment>
<dbReference type="Proteomes" id="UP000547458">
    <property type="component" value="Unassembled WGS sequence"/>
</dbReference>
<keyword evidence="5 7" id="KW-0413">Isomerase</keyword>
<sequence>MNVDLVVVGSGFFGLTIAEKAATELDLKVAVLDRRRHIGGNAYSENEKQTGIEVHRYGAHLFHTSNERVWDYVNRFTEFTSYQHKVYTSHRGEVYPMPINLGTINQFFRSSMGPAEARALIQEQAGELAGTNPENLNDKGIQLIGRPLYEAFIKYYTGKQWQTDPKNLPAEIISRLPVRYTYDNRYFNDKYEGLPVDGYTAWIERMADHPNITVELNTDFFDDGHPYSRNTTLGQVPVVYTGPVDRYFDYVEGDLSWRTIDLEEEVLPVEDFQGCSVMNYPDEDVPYTRIHEFRHFHPERNYTKDATVIMREFSRFAEKGDEPYYPVNTEEDRTKLVAYRDLAKGEDMVLFGGRLGTYKYLDMHMAIGSALSMFDNKIKPYFDNGTRLESGGVDV</sequence>
<dbReference type="InterPro" id="IPR015899">
    <property type="entry name" value="UDP-GalPyranose_mutase_C"/>
</dbReference>
<evidence type="ECO:0000313" key="8">
    <source>
        <dbReference type="Proteomes" id="UP000547458"/>
    </source>
</evidence>
<dbReference type="GO" id="GO:0008767">
    <property type="term" value="F:UDP-galactopyranose mutase activity"/>
    <property type="evidence" value="ECO:0007669"/>
    <property type="project" value="UniProtKB-EC"/>
</dbReference>
<evidence type="ECO:0000256" key="5">
    <source>
        <dbReference type="ARBA" id="ARBA00023235"/>
    </source>
</evidence>
<dbReference type="NCBIfam" id="TIGR00031">
    <property type="entry name" value="UDP-GALP_mutase"/>
    <property type="match status" value="1"/>
</dbReference>
<dbReference type="GO" id="GO:0050660">
    <property type="term" value="F:flavin adenine dinucleotide binding"/>
    <property type="evidence" value="ECO:0007669"/>
    <property type="project" value="TreeGrafter"/>
</dbReference>
<feature type="domain" description="UDP-galactopyranose mutase C-terminal" evidence="6">
    <location>
        <begin position="151"/>
        <end position="360"/>
    </location>
</feature>
<accession>A0A846RXI4</accession>
<dbReference type="PANTHER" id="PTHR21197:SF0">
    <property type="entry name" value="UDP-GALACTOPYRANOSE MUTASE"/>
    <property type="match status" value="1"/>
</dbReference>
<protein>
    <submittedName>
        <fullName evidence="7">UDP-galactopyranose mutase</fullName>
        <ecNumber evidence="7">5.4.99.9</ecNumber>
    </submittedName>
</protein>
<dbReference type="RefSeq" id="WP_167993776.1">
    <property type="nucleotide sequence ID" value="NZ_JAATJL010000001.1"/>
</dbReference>
<keyword evidence="8" id="KW-1185">Reference proteome</keyword>